<dbReference type="EC" id="1.-.-.-" evidence="3"/>
<proteinExistence type="predicted"/>
<gene>
    <name evidence="3" type="ORF">B7C42_00480</name>
</gene>
<organism evidence="3 4">
    <name type="scientific">Nocardia cerradoensis</name>
    <dbReference type="NCBI Taxonomy" id="85688"/>
    <lineage>
        <taxon>Bacteria</taxon>
        <taxon>Bacillati</taxon>
        <taxon>Actinomycetota</taxon>
        <taxon>Actinomycetes</taxon>
        <taxon>Mycobacteriales</taxon>
        <taxon>Nocardiaceae</taxon>
        <taxon>Nocardia</taxon>
    </lineage>
</organism>
<dbReference type="AlphaFoldDB" id="A0A231HF91"/>
<dbReference type="InterPro" id="IPR011251">
    <property type="entry name" value="Luciferase-like_dom"/>
</dbReference>
<evidence type="ECO:0000313" key="3">
    <source>
        <dbReference type="EMBL" id="OXR47357.1"/>
    </source>
</evidence>
<dbReference type="InterPro" id="IPR050564">
    <property type="entry name" value="F420-G6PD/mer"/>
</dbReference>
<dbReference type="PANTHER" id="PTHR43244:SF1">
    <property type="entry name" value="5,10-METHYLENETETRAHYDROMETHANOPTERIN REDUCTASE"/>
    <property type="match status" value="1"/>
</dbReference>
<name>A0A231HF91_9NOCA</name>
<dbReference type="Gene3D" id="3.20.20.30">
    <property type="entry name" value="Luciferase-like domain"/>
    <property type="match status" value="1"/>
</dbReference>
<keyword evidence="4" id="KW-1185">Reference proteome</keyword>
<dbReference type="Proteomes" id="UP000215506">
    <property type="component" value="Unassembled WGS sequence"/>
</dbReference>
<dbReference type="CDD" id="cd01097">
    <property type="entry name" value="Tetrahydromethanopterin_reductase"/>
    <property type="match status" value="1"/>
</dbReference>
<dbReference type="EMBL" id="NGAF01000001">
    <property type="protein sequence ID" value="OXR47357.1"/>
    <property type="molecule type" value="Genomic_DNA"/>
</dbReference>
<sequence>MTGNTVVEAARSALGPVGVTLPVSFTRTPSAREQRSAGRRLEAAGVRAVWTNEVIGKDAFAHLAVLLAATERLTAGTCVANIWARAPQTAHGAAAYLAQAHPGRFVLGLGVGYPQQAQSVGREFGSPVTTMRDYVAGMDEQTWPPAPEAPYPRILAANGPKLLALAADIADGALPAALPAEHTARARNTLGPDKLLVVGQSVVVDDDPGRARTTAREVVRNWATRPSFRATLIELGYAASEIDEPSDRVVDALVAHGRAESIAATIRAQLDAGADHVALLTPIGTEFASGIEQLVSIAPALTEIG</sequence>
<dbReference type="Pfam" id="PF00296">
    <property type="entry name" value="Bac_luciferase"/>
    <property type="match status" value="1"/>
</dbReference>
<evidence type="ECO:0000256" key="1">
    <source>
        <dbReference type="ARBA" id="ARBA00023002"/>
    </source>
</evidence>
<dbReference type="SUPFAM" id="SSF51679">
    <property type="entry name" value="Bacterial luciferase-like"/>
    <property type="match status" value="1"/>
</dbReference>
<protein>
    <submittedName>
        <fullName evidence="3">Putative coenzyme F420-dependent oxidoreductase</fullName>
        <ecNumber evidence="3">1.-.-.-</ecNumber>
    </submittedName>
</protein>
<feature type="domain" description="Luciferase-like" evidence="2">
    <location>
        <begin position="29"/>
        <end position="276"/>
    </location>
</feature>
<evidence type="ECO:0000313" key="4">
    <source>
        <dbReference type="Proteomes" id="UP000215506"/>
    </source>
</evidence>
<dbReference type="NCBIfam" id="TIGR03620">
    <property type="entry name" value="F420_MSMEG_4141"/>
    <property type="match status" value="1"/>
</dbReference>
<evidence type="ECO:0000259" key="2">
    <source>
        <dbReference type="Pfam" id="PF00296"/>
    </source>
</evidence>
<dbReference type="RefSeq" id="WP_094024235.1">
    <property type="nucleotide sequence ID" value="NZ_NGAF01000001.1"/>
</dbReference>
<dbReference type="InterPro" id="IPR036661">
    <property type="entry name" value="Luciferase-like_sf"/>
</dbReference>
<comment type="caution">
    <text evidence="3">The sequence shown here is derived from an EMBL/GenBank/DDBJ whole genome shotgun (WGS) entry which is preliminary data.</text>
</comment>
<dbReference type="PANTHER" id="PTHR43244">
    <property type="match status" value="1"/>
</dbReference>
<accession>A0A231HF91</accession>
<reference evidence="3 4" key="1">
    <citation type="submission" date="2017-07" db="EMBL/GenBank/DDBJ databases">
        <title>First draft Genome Sequence of Nocardia cerradoensis isolated from human infection.</title>
        <authorList>
            <person name="Carrasco G."/>
        </authorList>
    </citation>
    <scope>NUCLEOTIDE SEQUENCE [LARGE SCALE GENOMIC DNA]</scope>
    <source>
        <strain evidence="3 4">CNM20130759</strain>
    </source>
</reference>
<dbReference type="GO" id="GO:0016705">
    <property type="term" value="F:oxidoreductase activity, acting on paired donors, with incorporation or reduction of molecular oxygen"/>
    <property type="evidence" value="ECO:0007669"/>
    <property type="project" value="InterPro"/>
</dbReference>
<dbReference type="InterPro" id="IPR019922">
    <property type="entry name" value="Lucif-like_OxRdatse_MSMEG_4141"/>
</dbReference>
<keyword evidence="1 3" id="KW-0560">Oxidoreductase</keyword>